<proteinExistence type="inferred from homology"/>
<dbReference type="InterPro" id="IPR011009">
    <property type="entry name" value="Kinase-like_dom_sf"/>
</dbReference>
<evidence type="ECO:0000256" key="3">
    <source>
        <dbReference type="ARBA" id="ARBA00022679"/>
    </source>
</evidence>
<dbReference type="InterPro" id="IPR017441">
    <property type="entry name" value="Protein_kinase_ATP_BS"/>
</dbReference>
<dbReference type="InterPro" id="IPR000719">
    <property type="entry name" value="Prot_kinase_dom"/>
</dbReference>
<evidence type="ECO:0000256" key="1">
    <source>
        <dbReference type="ARBA" id="ARBA00012513"/>
    </source>
</evidence>
<feature type="region of interest" description="Disordered" evidence="9">
    <location>
        <begin position="277"/>
        <end position="339"/>
    </location>
</feature>
<dbReference type="GO" id="GO:0004674">
    <property type="term" value="F:protein serine/threonine kinase activity"/>
    <property type="evidence" value="ECO:0007669"/>
    <property type="project" value="UniProtKB-KW"/>
</dbReference>
<reference evidence="11" key="1">
    <citation type="journal article" date="2020" name="Stud. Mycol.">
        <title>101 Dothideomycetes genomes: a test case for predicting lifestyles and emergence of pathogens.</title>
        <authorList>
            <person name="Haridas S."/>
            <person name="Albert R."/>
            <person name="Binder M."/>
            <person name="Bloem J."/>
            <person name="Labutti K."/>
            <person name="Salamov A."/>
            <person name="Andreopoulos B."/>
            <person name="Baker S."/>
            <person name="Barry K."/>
            <person name="Bills G."/>
            <person name="Bluhm B."/>
            <person name="Cannon C."/>
            <person name="Castanera R."/>
            <person name="Culley D."/>
            <person name="Daum C."/>
            <person name="Ezra D."/>
            <person name="Gonzalez J."/>
            <person name="Henrissat B."/>
            <person name="Kuo A."/>
            <person name="Liang C."/>
            <person name="Lipzen A."/>
            <person name="Lutzoni F."/>
            <person name="Magnuson J."/>
            <person name="Mondo S."/>
            <person name="Nolan M."/>
            <person name="Ohm R."/>
            <person name="Pangilinan J."/>
            <person name="Park H.-J."/>
            <person name="Ramirez L."/>
            <person name="Alfaro M."/>
            <person name="Sun H."/>
            <person name="Tritt A."/>
            <person name="Yoshinaga Y."/>
            <person name="Zwiers L.-H."/>
            <person name="Turgeon B."/>
            <person name="Goodwin S."/>
            <person name="Spatafora J."/>
            <person name="Crous P."/>
            <person name="Grigoriev I."/>
        </authorList>
    </citation>
    <scope>NUCLEOTIDE SEQUENCE</scope>
    <source>
        <strain evidence="11">CBS 207.26</strain>
    </source>
</reference>
<dbReference type="PROSITE" id="PS00107">
    <property type="entry name" value="PROTEIN_KINASE_ATP"/>
    <property type="match status" value="1"/>
</dbReference>
<evidence type="ECO:0000256" key="9">
    <source>
        <dbReference type="SAM" id="MobiDB-lite"/>
    </source>
</evidence>
<sequence>MNYDLPRNTTVDRPSRRQTPASVSSSASYERDRESRDRSPSPFRHGRDRSRSPFRHKRDQSRSPYSHPPPRASSPRGQKRHNDFHERPDNRRHKTHYEDDRLGYRSKSYRDGDQRSRVSYADLDDPRRDRNSQRSYNKHRDNKNQPNKSRDGYGYQDHNNKFQSVKERGSNSFNTPTRSRADKHVQKHQRELPKAVTDAQRTNEIGLHRIAETPKEETVDAPQSEYTTPAVEDNASIEAIRAAKKAKRDAIRARHAAETASQPLLQQVLLGNASEATTPNIASPAGLSEKSISPPLGSPLLDSMPASPAELSAGNEEGSQDQILGEKDGPSAADYDPMKDMEDDRVRAMAKLNQSELSSSAYDENDSELRATLIPASQIDPPKNQKKEYDMFADDDYDMFASDDDQDGQNGTSKATTIPRGRRLDRGMLDNWDDEQGYYKIIKDELLDGDRYCVVTPLGKGVYANVVRAHDNVGHVDVAIKIVRKNDAMKKAGYKEMGFLKKLNEADIDDKRYIVRFQRSFEHKGHLCMVFEHLDKNLRDMLKTFNGGHGLSFSAVKRFAFQMFWGLEHMKHCHIIHADLKPDNILASHDGKSVKICDFGTAADQRDNNEVTQYLVSRFYRAPEIILGMKVDYAIDMWSIGCTLYELWTGKILFTGENNNQMLKSMMEIRGPFSLKNLKKGENAGLYFNENGLFRSVEKDKTGKVFSRIITPKKPNRDLKSRIFDAAKGITTDAPTTTELTQFADLLDRCLNLNAEKRITPHDALKHAFFSSGLKTGNTAVNKFTTTRATVIKPGLVRRGPPSMNRSK</sequence>
<dbReference type="Gene3D" id="3.30.200.20">
    <property type="entry name" value="Phosphorylase Kinase, domain 1"/>
    <property type="match status" value="1"/>
</dbReference>
<feature type="compositionally biased region" description="Basic and acidic residues" evidence="9">
    <location>
        <begin position="158"/>
        <end position="169"/>
    </location>
</feature>
<feature type="compositionally biased region" description="Basic and acidic residues" evidence="9">
    <location>
        <begin position="80"/>
        <end position="89"/>
    </location>
</feature>
<keyword evidence="6 8" id="KW-0067">ATP-binding</keyword>
<evidence type="ECO:0000313" key="12">
    <source>
        <dbReference type="Proteomes" id="UP000800200"/>
    </source>
</evidence>
<dbReference type="InterPro" id="IPR050494">
    <property type="entry name" value="Ser_Thr_dual-spec_kinase"/>
</dbReference>
<dbReference type="Pfam" id="PF00069">
    <property type="entry name" value="Pkinase"/>
    <property type="match status" value="1"/>
</dbReference>
<dbReference type="Gene3D" id="1.10.510.10">
    <property type="entry name" value="Transferase(Phosphotransferase) domain 1"/>
    <property type="match status" value="1"/>
</dbReference>
<feature type="compositionally biased region" description="Polar residues" evidence="9">
    <location>
        <begin position="7"/>
        <end position="23"/>
    </location>
</feature>
<evidence type="ECO:0000256" key="7">
    <source>
        <dbReference type="ARBA" id="ARBA00023596"/>
    </source>
</evidence>
<dbReference type="AlphaFoldDB" id="A0A6A6EI21"/>
<keyword evidence="4 8" id="KW-0547">Nucleotide-binding</keyword>
<dbReference type="SUPFAM" id="SSF56112">
    <property type="entry name" value="Protein kinase-like (PK-like)"/>
    <property type="match status" value="1"/>
</dbReference>
<feature type="compositionally biased region" description="Basic and acidic residues" evidence="9">
    <location>
        <begin position="96"/>
        <end position="116"/>
    </location>
</feature>
<evidence type="ECO:0000259" key="10">
    <source>
        <dbReference type="PROSITE" id="PS50011"/>
    </source>
</evidence>
<gene>
    <name evidence="11" type="ORF">K469DRAFT_556911</name>
</gene>
<feature type="binding site" evidence="8">
    <location>
        <position position="485"/>
    </location>
    <ligand>
        <name>ATP</name>
        <dbReference type="ChEBI" id="CHEBI:30616"/>
    </ligand>
</feature>
<feature type="compositionally biased region" description="Basic residues" evidence="9">
    <location>
        <begin position="44"/>
        <end position="59"/>
    </location>
</feature>
<organism evidence="11 12">
    <name type="scientific">Zopfia rhizophila CBS 207.26</name>
    <dbReference type="NCBI Taxonomy" id="1314779"/>
    <lineage>
        <taxon>Eukaryota</taxon>
        <taxon>Fungi</taxon>
        <taxon>Dikarya</taxon>
        <taxon>Ascomycota</taxon>
        <taxon>Pezizomycotina</taxon>
        <taxon>Dothideomycetes</taxon>
        <taxon>Dothideomycetes incertae sedis</taxon>
        <taxon>Zopfiaceae</taxon>
        <taxon>Zopfia</taxon>
    </lineage>
</organism>
<protein>
    <recommendedName>
        <fullName evidence="1">non-specific serine/threonine protein kinase</fullName>
        <ecNumber evidence="1">2.7.11.1</ecNumber>
    </recommendedName>
</protein>
<feature type="compositionally biased region" description="Basic and acidic residues" evidence="9">
    <location>
        <begin position="29"/>
        <end position="39"/>
    </location>
</feature>
<dbReference type="PANTHER" id="PTHR24058:SF103">
    <property type="entry name" value="SERINE_THREONINE-PROTEIN KINASE PRP4 HOMOLOG"/>
    <property type="match status" value="1"/>
</dbReference>
<dbReference type="OrthoDB" id="9332038at2759"/>
<dbReference type="GO" id="GO:0005524">
    <property type="term" value="F:ATP binding"/>
    <property type="evidence" value="ECO:0007669"/>
    <property type="project" value="UniProtKB-UniRule"/>
</dbReference>
<dbReference type="SMART" id="SM00220">
    <property type="entry name" value="S_TKc"/>
    <property type="match status" value="1"/>
</dbReference>
<feature type="region of interest" description="Disordered" evidence="9">
    <location>
        <begin position="1"/>
        <end position="232"/>
    </location>
</feature>
<keyword evidence="3" id="KW-0808">Transferase</keyword>
<comment type="similarity">
    <text evidence="7">Belongs to the protein kinase superfamily. CMGC Ser/Thr protein kinase family.</text>
</comment>
<dbReference type="PANTHER" id="PTHR24058">
    <property type="entry name" value="DUAL SPECIFICITY PROTEIN KINASE"/>
    <property type="match status" value="1"/>
</dbReference>
<evidence type="ECO:0000256" key="2">
    <source>
        <dbReference type="ARBA" id="ARBA00022527"/>
    </source>
</evidence>
<evidence type="ECO:0000313" key="11">
    <source>
        <dbReference type="EMBL" id="KAF2191061.1"/>
    </source>
</evidence>
<keyword evidence="5 11" id="KW-0418">Kinase</keyword>
<feature type="compositionally biased region" description="Basic and acidic residues" evidence="9">
    <location>
        <begin position="179"/>
        <end position="193"/>
    </location>
</feature>
<dbReference type="EC" id="2.7.11.1" evidence="1"/>
<feature type="compositionally biased region" description="Basic and acidic residues" evidence="9">
    <location>
        <begin position="206"/>
        <end position="218"/>
    </location>
</feature>
<feature type="compositionally biased region" description="Basic and acidic residues" evidence="9">
    <location>
        <begin position="124"/>
        <end position="151"/>
    </location>
</feature>
<dbReference type="PROSITE" id="PS50011">
    <property type="entry name" value="PROTEIN_KINASE_DOM"/>
    <property type="match status" value="1"/>
</dbReference>
<keyword evidence="12" id="KW-1185">Reference proteome</keyword>
<accession>A0A6A6EI21</accession>
<name>A0A6A6EI21_9PEZI</name>
<dbReference type="FunFam" id="1.10.510.10:FF:000078">
    <property type="entry name" value="Serine/threonine-protein kinase PRP4 homolog"/>
    <property type="match status" value="1"/>
</dbReference>
<evidence type="ECO:0000256" key="4">
    <source>
        <dbReference type="ARBA" id="ARBA00022741"/>
    </source>
</evidence>
<evidence type="ECO:0000256" key="5">
    <source>
        <dbReference type="ARBA" id="ARBA00022777"/>
    </source>
</evidence>
<keyword evidence="2" id="KW-0723">Serine/threonine-protein kinase</keyword>
<dbReference type="EMBL" id="ML994617">
    <property type="protein sequence ID" value="KAF2191061.1"/>
    <property type="molecule type" value="Genomic_DNA"/>
</dbReference>
<dbReference type="Proteomes" id="UP000800200">
    <property type="component" value="Unassembled WGS sequence"/>
</dbReference>
<feature type="domain" description="Protein kinase" evidence="10">
    <location>
        <begin position="452"/>
        <end position="770"/>
    </location>
</feature>
<evidence type="ECO:0000256" key="6">
    <source>
        <dbReference type="ARBA" id="ARBA00022840"/>
    </source>
</evidence>
<evidence type="ECO:0000256" key="8">
    <source>
        <dbReference type="PROSITE-ProRule" id="PRU10141"/>
    </source>
</evidence>